<comment type="function">
    <text evidence="6">Methyltransferase required for the conversion of demethylmenaquinol (DMKH2) to menaquinol (MKH2) and the conversion of 2-polyprenyl-6-methoxy-1,4-benzoquinol (DDMQH2) to 2-polyprenyl-3-methyl-6-methoxy-1,4-benzoquinol (DMQH2).</text>
</comment>
<comment type="similarity">
    <text evidence="6">Belongs to the class I-like SAM-binding methyltransferase superfamily. MenG/UbiE family.</text>
</comment>
<keyword evidence="3 6" id="KW-0808">Transferase</keyword>
<dbReference type="InterPro" id="IPR004033">
    <property type="entry name" value="UbiE/COQ5_MeTrFase"/>
</dbReference>
<dbReference type="NCBIfam" id="NF001242">
    <property type="entry name" value="PRK00216.1-3"/>
    <property type="match status" value="1"/>
</dbReference>
<gene>
    <name evidence="6 8" type="primary">ubiE</name>
    <name evidence="8" type="ORF">EMK97_12725</name>
</gene>
<evidence type="ECO:0000313" key="8">
    <source>
        <dbReference type="EMBL" id="QBG36520.1"/>
    </source>
</evidence>
<dbReference type="EC" id="2.1.1.201" evidence="6"/>
<feature type="binding site" evidence="6">
    <location>
        <position position="90"/>
    </location>
    <ligand>
        <name>S-adenosyl-L-methionine</name>
        <dbReference type="ChEBI" id="CHEBI:59789"/>
    </ligand>
</feature>
<keyword evidence="5 6" id="KW-0949">S-adenosyl-L-methionine</keyword>
<protein>
    <recommendedName>
        <fullName evidence="6">Ubiquinone/menaquinone biosynthesis C-methyltransferase UbiE</fullName>
        <ecNumber evidence="6">2.1.1.163</ecNumber>
        <ecNumber evidence="6">2.1.1.201</ecNumber>
    </recommendedName>
    <alternativeName>
        <fullName evidence="6">2-methoxy-6-polyprenyl-1,4-benzoquinol methylase</fullName>
    </alternativeName>
    <alternativeName>
        <fullName evidence="6">Demethylmenaquinone methyltransferase</fullName>
    </alternativeName>
</protein>
<dbReference type="UniPathway" id="UPA00232"/>
<feature type="compositionally biased region" description="Basic and acidic residues" evidence="7">
    <location>
        <begin position="7"/>
        <end position="18"/>
    </location>
</feature>
<keyword evidence="1 6" id="KW-0474">Menaquinone biosynthesis</keyword>
<comment type="caution">
    <text evidence="6">Lacks conserved residue(s) required for the propagation of feature annotation.</text>
</comment>
<dbReference type="GO" id="GO:0032259">
    <property type="term" value="P:methylation"/>
    <property type="evidence" value="ECO:0007669"/>
    <property type="project" value="UniProtKB-KW"/>
</dbReference>
<dbReference type="FunFam" id="3.40.50.150:FF:000014">
    <property type="entry name" value="Ubiquinone/menaquinone biosynthesis C-methyltransferase UbiE"/>
    <property type="match status" value="1"/>
</dbReference>
<proteinExistence type="inferred from homology"/>
<comment type="catalytic activity">
    <reaction evidence="6">
        <text>a 2-methoxy-6-(all-trans-polyprenyl)benzene-1,4-diol + S-adenosyl-L-methionine = a 5-methoxy-2-methyl-3-(all-trans-polyprenyl)benzene-1,4-diol + S-adenosyl-L-homocysteine + H(+)</text>
        <dbReference type="Rhea" id="RHEA:28286"/>
        <dbReference type="Rhea" id="RHEA-COMP:10858"/>
        <dbReference type="Rhea" id="RHEA-COMP:10859"/>
        <dbReference type="ChEBI" id="CHEBI:15378"/>
        <dbReference type="ChEBI" id="CHEBI:57856"/>
        <dbReference type="ChEBI" id="CHEBI:59789"/>
        <dbReference type="ChEBI" id="CHEBI:84166"/>
        <dbReference type="ChEBI" id="CHEBI:84167"/>
        <dbReference type="EC" id="2.1.1.201"/>
    </reaction>
</comment>
<dbReference type="InterPro" id="IPR029063">
    <property type="entry name" value="SAM-dependent_MTases_sf"/>
</dbReference>
<dbReference type="KEGG" id="lsd:EMK97_12725"/>
<dbReference type="SUPFAM" id="SSF53335">
    <property type="entry name" value="S-adenosyl-L-methionine-dependent methyltransferases"/>
    <property type="match status" value="1"/>
</dbReference>
<dbReference type="GO" id="GO:0043770">
    <property type="term" value="F:demethylmenaquinone methyltransferase activity"/>
    <property type="evidence" value="ECO:0007669"/>
    <property type="project" value="UniProtKB-UniRule"/>
</dbReference>
<evidence type="ECO:0000256" key="2">
    <source>
        <dbReference type="ARBA" id="ARBA00022603"/>
    </source>
</evidence>
<keyword evidence="4 6" id="KW-0831">Ubiquinone biosynthesis</keyword>
<dbReference type="NCBIfam" id="NF001244">
    <property type="entry name" value="PRK00216.1-5"/>
    <property type="match status" value="1"/>
</dbReference>
<keyword evidence="2 6" id="KW-0489">Methyltransferase</keyword>
<dbReference type="NCBIfam" id="TIGR01934">
    <property type="entry name" value="MenG_MenH_UbiE"/>
    <property type="match status" value="1"/>
</dbReference>
<dbReference type="PROSITE" id="PS51608">
    <property type="entry name" value="SAM_MT_UBIE"/>
    <property type="match status" value="1"/>
</dbReference>
<evidence type="ECO:0000256" key="3">
    <source>
        <dbReference type="ARBA" id="ARBA00022679"/>
    </source>
</evidence>
<dbReference type="AlphaFoldDB" id="A0A4V0ZG95"/>
<dbReference type="PROSITE" id="PS01183">
    <property type="entry name" value="UBIE_1"/>
    <property type="match status" value="1"/>
</dbReference>
<comment type="pathway">
    <text evidence="6">Quinol/quinone metabolism; menaquinone biosynthesis; menaquinol from 1,4-dihydroxy-2-naphthoate: step 2/2.</text>
</comment>
<evidence type="ECO:0000256" key="1">
    <source>
        <dbReference type="ARBA" id="ARBA00022428"/>
    </source>
</evidence>
<evidence type="ECO:0000313" key="9">
    <source>
        <dbReference type="Proteomes" id="UP000290244"/>
    </source>
</evidence>
<dbReference type="Proteomes" id="UP000290244">
    <property type="component" value="Chromosome"/>
</dbReference>
<dbReference type="InterPro" id="IPR023576">
    <property type="entry name" value="UbiE/COQ5_MeTrFase_CS"/>
</dbReference>
<dbReference type="EMBL" id="CP034759">
    <property type="protein sequence ID" value="QBG36520.1"/>
    <property type="molecule type" value="Genomic_DNA"/>
</dbReference>
<comment type="catalytic activity">
    <reaction evidence="6">
        <text>a 2-demethylmenaquinol + S-adenosyl-L-methionine = a menaquinol + S-adenosyl-L-homocysteine + H(+)</text>
        <dbReference type="Rhea" id="RHEA:42640"/>
        <dbReference type="Rhea" id="RHEA-COMP:9539"/>
        <dbReference type="Rhea" id="RHEA-COMP:9563"/>
        <dbReference type="ChEBI" id="CHEBI:15378"/>
        <dbReference type="ChEBI" id="CHEBI:18151"/>
        <dbReference type="ChEBI" id="CHEBI:55437"/>
        <dbReference type="ChEBI" id="CHEBI:57856"/>
        <dbReference type="ChEBI" id="CHEBI:59789"/>
        <dbReference type="EC" id="2.1.1.163"/>
    </reaction>
</comment>
<dbReference type="OrthoDB" id="9808140at2"/>
<organism evidence="8 9">
    <name type="scientific">Litorilituus sediminis</name>
    <dbReference type="NCBI Taxonomy" id="718192"/>
    <lineage>
        <taxon>Bacteria</taxon>
        <taxon>Pseudomonadati</taxon>
        <taxon>Pseudomonadota</taxon>
        <taxon>Gammaproteobacteria</taxon>
        <taxon>Alteromonadales</taxon>
        <taxon>Colwelliaceae</taxon>
        <taxon>Litorilituus</taxon>
    </lineage>
</organism>
<dbReference type="PANTHER" id="PTHR43591:SF24">
    <property type="entry name" value="2-METHOXY-6-POLYPRENYL-1,4-BENZOQUINOL METHYLASE, MITOCHONDRIAL"/>
    <property type="match status" value="1"/>
</dbReference>
<keyword evidence="9" id="KW-1185">Reference proteome</keyword>
<feature type="region of interest" description="Disordered" evidence="7">
    <location>
        <begin position="1"/>
        <end position="24"/>
    </location>
</feature>
<dbReference type="HAMAP" id="MF_01813">
    <property type="entry name" value="MenG_UbiE_methyltr"/>
    <property type="match status" value="1"/>
</dbReference>
<evidence type="ECO:0000256" key="7">
    <source>
        <dbReference type="SAM" id="MobiDB-lite"/>
    </source>
</evidence>
<dbReference type="UniPathway" id="UPA00079">
    <property type="reaction ID" value="UER00169"/>
</dbReference>
<reference evidence="8 9" key="1">
    <citation type="submission" date="2018-12" db="EMBL/GenBank/DDBJ databases">
        <title>Complete genome of Litorilituus sediminis.</title>
        <authorList>
            <person name="Liu A."/>
            <person name="Rong J."/>
        </authorList>
    </citation>
    <scope>NUCLEOTIDE SEQUENCE [LARGE SCALE GENOMIC DNA]</scope>
    <source>
        <strain evidence="8 9">JCM 17549</strain>
    </source>
</reference>
<evidence type="ECO:0000256" key="5">
    <source>
        <dbReference type="ARBA" id="ARBA00022691"/>
    </source>
</evidence>
<dbReference type="CDD" id="cd02440">
    <property type="entry name" value="AdoMet_MTases"/>
    <property type="match status" value="1"/>
</dbReference>
<name>A0A4V0ZG95_9GAMM</name>
<feature type="binding site" evidence="6">
    <location>
        <position position="111"/>
    </location>
    <ligand>
        <name>S-adenosyl-L-methionine</name>
        <dbReference type="ChEBI" id="CHEBI:59789"/>
    </ligand>
</feature>
<feature type="binding site" evidence="6">
    <location>
        <begin position="139"/>
        <end position="140"/>
    </location>
    <ligand>
        <name>S-adenosyl-L-methionine</name>
        <dbReference type="ChEBI" id="CHEBI:59789"/>
    </ligand>
</feature>
<dbReference type="EC" id="2.1.1.163" evidence="6"/>
<dbReference type="Pfam" id="PF01209">
    <property type="entry name" value="Ubie_methyltran"/>
    <property type="match status" value="1"/>
</dbReference>
<sequence>MASTDQNHIENNRQHTDASEQSNTTHFGYKTIDKDEKVSMVAGVFHSVAKQYDVMNDLMSFGIHRLWKRFTIDASGVRPGNKVLDLAGGTGDLTAKFSQLVGKDGKVILADINSSMLNVGRDKLRDRGLVQNIEYVQANAEYLPFEENTFDIVTIAFGLRNVTDKDKALRSIYSVLKPGGRLLVLEFSKPEHEILNKAYDFYSFNILPKMGELVAKDGDSYQYLAESIRMHPDQDTLEEMMKNAGFEQTSYKNLTGGIVALHKGYKF</sequence>
<dbReference type="GO" id="GO:0009060">
    <property type="term" value="P:aerobic respiration"/>
    <property type="evidence" value="ECO:0007669"/>
    <property type="project" value="UniProtKB-UniRule"/>
</dbReference>
<dbReference type="PANTHER" id="PTHR43591">
    <property type="entry name" value="METHYLTRANSFERASE"/>
    <property type="match status" value="1"/>
</dbReference>
<dbReference type="GO" id="GO:0008425">
    <property type="term" value="F:2-methoxy-6-polyprenyl-1,4-benzoquinol methyltransferase activity"/>
    <property type="evidence" value="ECO:0007669"/>
    <property type="project" value="UniProtKB-UniRule"/>
</dbReference>
<accession>A0A4V0ZG95</accession>
<dbReference type="GO" id="GO:0009234">
    <property type="term" value="P:menaquinone biosynthetic process"/>
    <property type="evidence" value="ECO:0007669"/>
    <property type="project" value="UniProtKB-UniRule"/>
</dbReference>
<dbReference type="RefSeq" id="WP_130602748.1">
    <property type="nucleotide sequence ID" value="NZ_CP034759.1"/>
</dbReference>
<dbReference type="Gene3D" id="3.40.50.150">
    <property type="entry name" value="Vaccinia Virus protein VP39"/>
    <property type="match status" value="1"/>
</dbReference>
<evidence type="ECO:0000256" key="6">
    <source>
        <dbReference type="HAMAP-Rule" id="MF_01813"/>
    </source>
</evidence>
<dbReference type="NCBIfam" id="NF001240">
    <property type="entry name" value="PRK00216.1-1"/>
    <property type="match status" value="1"/>
</dbReference>
<comment type="pathway">
    <text evidence="6">Cofactor biosynthesis; ubiquinone biosynthesis.</text>
</comment>
<evidence type="ECO:0000256" key="4">
    <source>
        <dbReference type="ARBA" id="ARBA00022688"/>
    </source>
</evidence>